<evidence type="ECO:0000313" key="3">
    <source>
        <dbReference type="Proteomes" id="UP000663505"/>
    </source>
</evidence>
<reference evidence="2 3" key="1">
    <citation type="submission" date="2021-02" db="EMBL/GenBank/DDBJ databases">
        <title>Alicyclobacillus curvatus sp. nov. and Alicyclobacillus mengziensis sp. nov., two acidophilic bacteria isolated from acid mine drainage.</title>
        <authorList>
            <person name="Huang Y."/>
        </authorList>
    </citation>
    <scope>NUCLEOTIDE SEQUENCE [LARGE SCALE GENOMIC DNA]</scope>
    <source>
        <strain evidence="2 3">S30H14</strain>
    </source>
</reference>
<evidence type="ECO:0000259" key="1">
    <source>
        <dbReference type="Pfam" id="PF01243"/>
    </source>
</evidence>
<dbReference type="Proteomes" id="UP000663505">
    <property type="component" value="Chromosome"/>
</dbReference>
<proteinExistence type="predicted"/>
<dbReference type="InterPro" id="IPR012349">
    <property type="entry name" value="Split_barrel_FMN-bd"/>
</dbReference>
<organism evidence="2 3">
    <name type="scientific">Alicyclobacillus mengziensis</name>
    <dbReference type="NCBI Taxonomy" id="2931921"/>
    <lineage>
        <taxon>Bacteria</taxon>
        <taxon>Bacillati</taxon>
        <taxon>Bacillota</taxon>
        <taxon>Bacilli</taxon>
        <taxon>Bacillales</taxon>
        <taxon>Alicyclobacillaceae</taxon>
        <taxon>Alicyclobacillus</taxon>
    </lineage>
</organism>
<gene>
    <name evidence="2" type="ORF">JZ786_09935</name>
</gene>
<dbReference type="EMBL" id="CP071182">
    <property type="protein sequence ID" value="QSO49203.1"/>
    <property type="molecule type" value="Genomic_DNA"/>
</dbReference>
<dbReference type="Pfam" id="PF01243">
    <property type="entry name" value="PNPOx_N"/>
    <property type="match status" value="1"/>
</dbReference>
<name>A0A9X7Z947_9BACL</name>
<keyword evidence="3" id="KW-1185">Reference proteome</keyword>
<dbReference type="KEGG" id="afx:JZ786_09935"/>
<accession>A0A9X7Z947</accession>
<dbReference type="SUPFAM" id="SSF50475">
    <property type="entry name" value="FMN-binding split barrel"/>
    <property type="match status" value="1"/>
</dbReference>
<protein>
    <submittedName>
        <fullName evidence="2">Pyridoxamine 5'-phosphate oxidase family protein</fullName>
    </submittedName>
</protein>
<evidence type="ECO:0000313" key="2">
    <source>
        <dbReference type="EMBL" id="QSO49203.1"/>
    </source>
</evidence>
<dbReference type="Gene3D" id="2.30.110.10">
    <property type="entry name" value="Electron Transport, Fmn-binding Protein, Chain A"/>
    <property type="match status" value="1"/>
</dbReference>
<dbReference type="InterPro" id="IPR011576">
    <property type="entry name" value="Pyridox_Oxase_N"/>
</dbReference>
<dbReference type="AlphaFoldDB" id="A0A9X7Z947"/>
<feature type="domain" description="Pyridoxamine 5'-phosphate oxidase N-terminal" evidence="1">
    <location>
        <begin position="2"/>
        <end position="103"/>
    </location>
</feature>
<dbReference type="RefSeq" id="WP_206658515.1">
    <property type="nucleotide sequence ID" value="NZ_CP071182.1"/>
</dbReference>
<sequence>MLNEKIKEILGKEGAATFATAGTDGPHLAATWNSYITVLETDELLIPVGGLHETEENIKRNNNIQMIVASKEVNGTHGPGAGYILKGPVKFERLGGYFDQVKAHFPWARAVMIFQPVDVKQLI</sequence>